<accession>A0A7J7NWI8</accession>
<evidence type="ECO:0000256" key="1">
    <source>
        <dbReference type="ARBA" id="ARBA00004123"/>
    </source>
</evidence>
<dbReference type="Pfam" id="PF16135">
    <property type="entry name" value="TDBD"/>
    <property type="match status" value="2"/>
</dbReference>
<name>A0A7J7NWI8_9MAGN</name>
<reference evidence="9 10" key="1">
    <citation type="journal article" date="2020" name="IScience">
        <title>Genome Sequencing of the Endangered Kingdonia uniflora (Circaeasteraceae, Ranunculales) Reveals Potential Mechanisms of Evolutionary Specialization.</title>
        <authorList>
            <person name="Sun Y."/>
            <person name="Deng T."/>
            <person name="Zhang A."/>
            <person name="Moore M.J."/>
            <person name="Landis J.B."/>
            <person name="Lin N."/>
            <person name="Zhang H."/>
            <person name="Zhang X."/>
            <person name="Huang J."/>
            <person name="Zhang X."/>
            <person name="Sun H."/>
            <person name="Wang H."/>
        </authorList>
    </citation>
    <scope>NUCLEOTIDE SEQUENCE [LARGE SCALE GENOMIC DNA]</scope>
    <source>
        <strain evidence="9">TB1705</strain>
        <tissue evidence="9">Leaf</tissue>
    </source>
</reference>
<dbReference type="InterPro" id="IPR011011">
    <property type="entry name" value="Znf_FYVE_PHD"/>
</dbReference>
<dbReference type="SUPFAM" id="SSF55729">
    <property type="entry name" value="Acyl-CoA N-acyltransferases (Nat)"/>
    <property type="match status" value="1"/>
</dbReference>
<feature type="region of interest" description="Disordered" evidence="7">
    <location>
        <begin position="661"/>
        <end position="771"/>
    </location>
</feature>
<evidence type="ECO:0000313" key="9">
    <source>
        <dbReference type="EMBL" id="KAF6171565.1"/>
    </source>
</evidence>
<dbReference type="Gene3D" id="3.40.630.30">
    <property type="match status" value="1"/>
</dbReference>
<dbReference type="OrthoDB" id="1903104at2759"/>
<evidence type="ECO:0000256" key="7">
    <source>
        <dbReference type="SAM" id="MobiDB-lite"/>
    </source>
</evidence>
<dbReference type="Pfam" id="PF23011">
    <property type="entry name" value="PHD-1st_NSD"/>
    <property type="match status" value="1"/>
</dbReference>
<evidence type="ECO:0000256" key="3">
    <source>
        <dbReference type="ARBA" id="ARBA00022771"/>
    </source>
</evidence>
<dbReference type="InterPro" id="IPR001965">
    <property type="entry name" value="Znf_PHD"/>
</dbReference>
<evidence type="ECO:0000259" key="8">
    <source>
        <dbReference type="PROSITE" id="PS50016"/>
    </source>
</evidence>
<protein>
    <recommendedName>
        <fullName evidence="8">PHD-type domain-containing protein</fullName>
    </recommendedName>
</protein>
<organism evidence="9 10">
    <name type="scientific">Kingdonia uniflora</name>
    <dbReference type="NCBI Taxonomy" id="39325"/>
    <lineage>
        <taxon>Eukaryota</taxon>
        <taxon>Viridiplantae</taxon>
        <taxon>Streptophyta</taxon>
        <taxon>Embryophyta</taxon>
        <taxon>Tracheophyta</taxon>
        <taxon>Spermatophyta</taxon>
        <taxon>Magnoliopsida</taxon>
        <taxon>Ranunculales</taxon>
        <taxon>Circaeasteraceae</taxon>
        <taxon>Kingdonia</taxon>
    </lineage>
</organism>
<dbReference type="InterPro" id="IPR019787">
    <property type="entry name" value="Znf_PHD-finger"/>
</dbReference>
<feature type="compositionally biased region" description="Polar residues" evidence="7">
    <location>
        <begin position="673"/>
        <end position="711"/>
    </location>
</feature>
<proteinExistence type="predicted"/>
<dbReference type="GO" id="GO:0042393">
    <property type="term" value="F:histone binding"/>
    <property type="evidence" value="ECO:0007669"/>
    <property type="project" value="TreeGrafter"/>
</dbReference>
<feature type="compositionally biased region" description="Polar residues" evidence="7">
    <location>
        <begin position="733"/>
        <end position="743"/>
    </location>
</feature>
<gene>
    <name evidence="9" type="ORF">GIB67_018089</name>
</gene>
<dbReference type="PROSITE" id="PS01359">
    <property type="entry name" value="ZF_PHD_1"/>
    <property type="match status" value="1"/>
</dbReference>
<dbReference type="SUPFAM" id="SSF57903">
    <property type="entry name" value="FYVE/PHD zinc finger"/>
    <property type="match status" value="2"/>
</dbReference>
<evidence type="ECO:0000256" key="2">
    <source>
        <dbReference type="ARBA" id="ARBA00022723"/>
    </source>
</evidence>
<dbReference type="InterPro" id="IPR016181">
    <property type="entry name" value="Acyl_CoA_acyltransferase"/>
</dbReference>
<dbReference type="Proteomes" id="UP000541444">
    <property type="component" value="Unassembled WGS sequence"/>
</dbReference>
<dbReference type="InterPro" id="IPR013083">
    <property type="entry name" value="Znf_RING/FYVE/PHD"/>
</dbReference>
<dbReference type="GO" id="GO:0000977">
    <property type="term" value="F:RNA polymerase II transcription regulatory region sequence-specific DNA binding"/>
    <property type="evidence" value="ECO:0007669"/>
    <property type="project" value="TreeGrafter"/>
</dbReference>
<comment type="subcellular location">
    <subcellularLocation>
        <location evidence="1">Nucleus</location>
    </subcellularLocation>
</comment>
<dbReference type="SMART" id="SM00249">
    <property type="entry name" value="PHD"/>
    <property type="match status" value="2"/>
</dbReference>
<dbReference type="InterPro" id="IPR059153">
    <property type="entry name" value="NSD_PHD-1st"/>
</dbReference>
<dbReference type="Gene3D" id="3.30.40.10">
    <property type="entry name" value="Zinc/RING finger domain, C3HC4 (zinc finger)"/>
    <property type="match status" value="2"/>
</dbReference>
<evidence type="ECO:0000256" key="5">
    <source>
        <dbReference type="ARBA" id="ARBA00023242"/>
    </source>
</evidence>
<keyword evidence="5" id="KW-0539">Nucleus</keyword>
<dbReference type="GO" id="GO:0003682">
    <property type="term" value="F:chromatin binding"/>
    <property type="evidence" value="ECO:0007669"/>
    <property type="project" value="TreeGrafter"/>
</dbReference>
<dbReference type="GO" id="GO:0008270">
    <property type="term" value="F:zinc ion binding"/>
    <property type="evidence" value="ECO:0007669"/>
    <property type="project" value="UniProtKB-KW"/>
</dbReference>
<evidence type="ECO:0000313" key="10">
    <source>
        <dbReference type="Proteomes" id="UP000541444"/>
    </source>
</evidence>
<dbReference type="PANTHER" id="PTHR47025">
    <property type="entry name" value="AUTOIMMUNE REGULATOR"/>
    <property type="match status" value="1"/>
</dbReference>
<evidence type="ECO:0000256" key="4">
    <source>
        <dbReference type="ARBA" id="ARBA00022833"/>
    </source>
</evidence>
<dbReference type="EMBL" id="JACGCM010000479">
    <property type="protein sequence ID" value="KAF6171565.1"/>
    <property type="molecule type" value="Genomic_DNA"/>
</dbReference>
<dbReference type="InterPro" id="IPR056511">
    <property type="entry name" value="IDM1_C"/>
</dbReference>
<keyword evidence="2" id="KW-0479">Metal-binding</keyword>
<dbReference type="AlphaFoldDB" id="A0A7J7NWI8"/>
<dbReference type="InterPro" id="IPR019786">
    <property type="entry name" value="Zinc_finger_PHD-type_CS"/>
</dbReference>
<keyword evidence="4" id="KW-0862">Zinc</keyword>
<comment type="caution">
    <text evidence="9">The sequence shown here is derived from an EMBL/GenBank/DDBJ whole genome shotgun (WGS) entry which is preliminary data.</text>
</comment>
<dbReference type="GO" id="GO:0005634">
    <property type="term" value="C:nucleus"/>
    <property type="evidence" value="ECO:0007669"/>
    <property type="project" value="UniProtKB-SubCell"/>
</dbReference>
<evidence type="ECO:0000256" key="6">
    <source>
        <dbReference type="PROSITE-ProRule" id="PRU00146"/>
    </source>
</evidence>
<keyword evidence="10" id="KW-1185">Reference proteome</keyword>
<dbReference type="FunFam" id="3.40.630.30:FF:000073">
    <property type="entry name" value="PHD finger family protein"/>
    <property type="match status" value="1"/>
</dbReference>
<keyword evidence="3 6" id="KW-0863">Zinc-finger</keyword>
<dbReference type="InterPro" id="IPR032308">
    <property type="entry name" value="TDBD"/>
</dbReference>
<dbReference type="PROSITE" id="PS50016">
    <property type="entry name" value="ZF_PHD_2"/>
    <property type="match status" value="1"/>
</dbReference>
<feature type="domain" description="PHD-type" evidence="8">
    <location>
        <begin position="873"/>
        <end position="918"/>
    </location>
</feature>
<dbReference type="Pfam" id="PF23209">
    <property type="entry name" value="IDM1_C"/>
    <property type="match status" value="1"/>
</dbReference>
<sequence length="1250" mass="138788">MAKGTDSEEFVLLSGSQSGAKREFGVGLNVQSELCGSLGRTRPREFENCDSSNGGSENLSCKRLKISGGNEEELEKALINGEGRNGFSECLGENESLKHLVKLIKDEELRDNFVKEECQEDPASDFVAEDSEGNVEILLSNEEQEKFVSQWYKKEGTEVNTPTDIVHNSEKLRNGYVKRESEREHVNDLVHAEESEGNVQELLSNVEHKKIMSQLHREEGTGVDTPTVIEHNRKDLRGASKEKPVCGLMLEEEPESTVENLSSNEEHGNIESQLQKEGTGVGGSVENLMNYKEQGKTESQVHRELGTWVDTPSTIEHNSNVGDSIADKPVRRFTRSALIPSVDSMVIDDSSIQIVKTFKTFMRRCIRSNIDSKMKSLSTDGANEIQNNKTKSPIEIESDGKTPVTIDTKSEKPSFSLEKPIRRFTRSTLKPKVESMPIVANSSESDVEPMVIDDDKEEHDTVLKEPLKCFTRSALKSNVLKDVCKDPVIAQSADEATYIDSSHEKLKMKMLKNVALTKCPTKANELLETGMFEGLPIKYIYQNKELRGTIKDGGVLCFCKFCNGCKIITTSEFERHARSRNKHPAYYIHLDNGRSLCEVLNACKHAPLDMLDATIQRAIGSLSAESANICLKCERDLPAPCTKKVILLCDSCLNLKKTPGRISSKKPQESLERSSVTDVRSSESLFTQKTMRSSLKSKLLQNDSSQGNLTKKPSEPVSTRKSLRSSLKSISLQNDSSQGNLTAKSRKPILTPKSLNEVRDSKSIAGHNRSHGKLTRKDLRLHRLVFEKDGLPDGAELAYYARGQKVLEGYKKGFGIFCRCCNSEISPSQFEAHAGYAPRRKPYLHIFTSNGVCLHELSLSLSKGRKLSANDNDDLCGICADFGDLLLCDGCPRAFHKECVGQSSIPRGKWYCAYCQNAFADRSCATNDNAKAAGRVSGVDPIEQISKRCIRIVKTQETTEVGGCSLCRHPSFSKSRFGPSTVILCDQCEKEFHVGCLSDHKMADLKQLPKGKWFCCKDCSRIHSVLQRLIVRGSEKLPDSILNNIKKKPEGDGLHSNADGDVRWTLLSGKVASSESRSLLSKAVAIFHNRFDPIVDAITGRDLIPCMVFGRNMREQDFGGMYCAVLTVNSLVVSAGLIRILGQEVAELPLVATSSEFQGQGYFQSLFSCIERLLGFFCVKNLVLPAAQEAEAIWTEKFGFTKMSQEEVSKYVRDCQMTIFKGTSMLQKSVPKCKILSTPTDESKPTIDES</sequence>
<dbReference type="GO" id="GO:0045944">
    <property type="term" value="P:positive regulation of transcription by RNA polymerase II"/>
    <property type="evidence" value="ECO:0007669"/>
    <property type="project" value="TreeGrafter"/>
</dbReference>
<dbReference type="PANTHER" id="PTHR47025:SF2">
    <property type="entry name" value="AUTOIMMUNE REGULATOR"/>
    <property type="match status" value="1"/>
</dbReference>